<organism evidence="2 3">
    <name type="scientific">Apiospora rasikravindrae</name>
    <dbReference type="NCBI Taxonomy" id="990691"/>
    <lineage>
        <taxon>Eukaryota</taxon>
        <taxon>Fungi</taxon>
        <taxon>Dikarya</taxon>
        <taxon>Ascomycota</taxon>
        <taxon>Pezizomycotina</taxon>
        <taxon>Sordariomycetes</taxon>
        <taxon>Xylariomycetidae</taxon>
        <taxon>Amphisphaeriales</taxon>
        <taxon>Apiosporaceae</taxon>
        <taxon>Apiospora</taxon>
    </lineage>
</organism>
<feature type="region of interest" description="Disordered" evidence="1">
    <location>
        <begin position="646"/>
        <end position="687"/>
    </location>
</feature>
<feature type="compositionally biased region" description="Basic and acidic residues" evidence="1">
    <location>
        <begin position="676"/>
        <end position="687"/>
    </location>
</feature>
<accession>A0ABR1SYV0</accession>
<evidence type="ECO:0000313" key="3">
    <source>
        <dbReference type="Proteomes" id="UP001444661"/>
    </source>
</evidence>
<name>A0ABR1SYV0_9PEZI</name>
<feature type="compositionally biased region" description="Polar residues" evidence="1">
    <location>
        <begin position="655"/>
        <end position="666"/>
    </location>
</feature>
<feature type="compositionally biased region" description="Polar residues" evidence="1">
    <location>
        <begin position="448"/>
        <end position="459"/>
    </location>
</feature>
<protein>
    <submittedName>
        <fullName evidence="2">Uncharacterized protein</fullName>
    </submittedName>
</protein>
<reference evidence="2 3" key="1">
    <citation type="submission" date="2023-01" db="EMBL/GenBank/DDBJ databases">
        <title>Analysis of 21 Apiospora genomes using comparative genomics revels a genus with tremendous synthesis potential of carbohydrate active enzymes and secondary metabolites.</title>
        <authorList>
            <person name="Sorensen T."/>
        </authorList>
    </citation>
    <scope>NUCLEOTIDE SEQUENCE [LARGE SCALE GENOMIC DNA]</scope>
    <source>
        <strain evidence="2 3">CBS 33761</strain>
    </source>
</reference>
<proteinExistence type="predicted"/>
<dbReference type="Proteomes" id="UP001444661">
    <property type="component" value="Unassembled WGS sequence"/>
</dbReference>
<evidence type="ECO:0000313" key="2">
    <source>
        <dbReference type="EMBL" id="KAK8039508.1"/>
    </source>
</evidence>
<comment type="caution">
    <text evidence="2">The sequence shown here is derived from an EMBL/GenBank/DDBJ whole genome shotgun (WGS) entry which is preliminary data.</text>
</comment>
<keyword evidence="3" id="KW-1185">Reference proteome</keyword>
<dbReference type="EMBL" id="JAQQWK010000006">
    <property type="protein sequence ID" value="KAK8039508.1"/>
    <property type="molecule type" value="Genomic_DNA"/>
</dbReference>
<sequence>MSGPKVTEADHTRLQSEWPLLDDDKRWYLTGVHVVLVVIRHLYTLLDKDDMEKIPNIADEPPVVQAALILFNYNGTAADRKKAVHLKSKAVSSLWIHHDTTTLQMFTSGLLNETLWAREPFHLFRQNDWVRPADQSSNWQLSDETRPKSIALKSLVLYDGTITLSDCVSSKFGVFTDEEDTNEKTRWQWFHHPGLRTFIRVHYKPQKRLPFDQVKSFTINCETQKSNAKNPRTLRLKNVKQKYYIVAAVRLGKAGGQDIVRTWDQSGTCIGDDDHEWLLFYHRTGQERRLKDYQLEEVNEVIAASLRRSGNSVRVAKPTSQNPAARKALPSASAPKRRAKTAEISRLMEEMSKHSVVIFSNDGLRIIPTASWPSTHLPVNNLDSFNPGSHISRDSAPILPGSISGLFPVGLLKCQSKPPGPAATARPVSQPSVPSPAANSQLAAPQKPYQQAATRQQIGEPSLPTASLPEPLQGDGPSAQPVHNNAHRQTPTGNGIGTGTIGTVSSSHHDATQTGQWSSLNYVAPIQGIPHRIPIPGLQFTTFISEPMPPSDPMIPFTDHRRTLCQAPTQMAYERLLFRKWLAWSQENTQKAFEQLQGLTQRHLEQFDRQWRIAQRRKVQQMQQMQGQMERMHQQLLQLQHMHQPVGTQGPVAQPPQNQSHGSTQTDPEENAGQVDKPRSSKRPRTE</sequence>
<feature type="compositionally biased region" description="Polar residues" evidence="1">
    <location>
        <begin position="312"/>
        <end position="323"/>
    </location>
</feature>
<gene>
    <name evidence="2" type="ORF">PG993_007919</name>
</gene>
<feature type="region of interest" description="Disordered" evidence="1">
    <location>
        <begin position="312"/>
        <end position="340"/>
    </location>
</feature>
<evidence type="ECO:0000256" key="1">
    <source>
        <dbReference type="SAM" id="MobiDB-lite"/>
    </source>
</evidence>
<feature type="region of interest" description="Disordered" evidence="1">
    <location>
        <begin position="417"/>
        <end position="512"/>
    </location>
</feature>
<feature type="compositionally biased region" description="Low complexity" evidence="1">
    <location>
        <begin position="427"/>
        <end position="441"/>
    </location>
</feature>